<evidence type="ECO:0000256" key="2">
    <source>
        <dbReference type="ARBA" id="ARBA00022617"/>
    </source>
</evidence>
<protein>
    <submittedName>
        <fullName evidence="9">Cytochrome c551 peroxidase</fullName>
        <ecNumber evidence="9">1.11.1.5</ecNumber>
    </submittedName>
</protein>
<dbReference type="SUPFAM" id="SSF46626">
    <property type="entry name" value="Cytochrome c"/>
    <property type="match status" value="2"/>
</dbReference>
<dbReference type="GO" id="GO:0020037">
    <property type="term" value="F:heme binding"/>
    <property type="evidence" value="ECO:0007669"/>
    <property type="project" value="InterPro"/>
</dbReference>
<dbReference type="PROSITE" id="PS51007">
    <property type="entry name" value="CYTC"/>
    <property type="match status" value="2"/>
</dbReference>
<dbReference type="PANTHER" id="PTHR30600:SF10">
    <property type="entry name" value="BLL6722 PROTEIN"/>
    <property type="match status" value="1"/>
</dbReference>
<accession>A0A3B1BH27</accession>
<dbReference type="GO" id="GO:0004130">
    <property type="term" value="F:cytochrome-c peroxidase activity"/>
    <property type="evidence" value="ECO:0007669"/>
    <property type="project" value="UniProtKB-EC"/>
</dbReference>
<dbReference type="InterPro" id="IPR051395">
    <property type="entry name" value="Cytochrome_c_Peroxidase/MauG"/>
</dbReference>
<dbReference type="EMBL" id="UOGE01000025">
    <property type="protein sequence ID" value="VAX17606.1"/>
    <property type="molecule type" value="Genomic_DNA"/>
</dbReference>
<gene>
    <name evidence="9" type="ORF">MNBD_NITROSPINAE02-2181</name>
</gene>
<keyword evidence="5" id="KW-0574">Periplasm</keyword>
<keyword evidence="9" id="KW-0575">Peroxidase</keyword>
<name>A0A3B1BH27_9ZZZZ</name>
<evidence type="ECO:0000256" key="4">
    <source>
        <dbReference type="ARBA" id="ARBA00022729"/>
    </source>
</evidence>
<sequence length="353" mass="38923">MKKIAVLMIMFSIVFIALAESAQSADGKIDNIGVTGPVPVPENNPLTKAKIKLGKKLFFDDMLSGDGSMSCASCHDPDQGWTTHTRYSPAYPTITERRNSPTLVNTAYGKVWIWDGRAGSLDKQALGPMKNPLHMNQNPGLVVEEIRAIPEYVVLFKEAFDGKITPLNIGKALASFERTIISENSPFDKYALGDKKALGPGATKGLELFKGKAGCIMCHNGPNFTDNKFHNLGVPEPDDFRSRGVQTSLRFDLKRTKNSDWMNIKSDIGRATITKDKNDTGKFKTPTLRHVMETRPYMHNGVFESIEEVLAFYNAGGGDHPNKSPLVRPLDLSDEELSQLKAFLASLTGVIKY</sequence>
<dbReference type="AlphaFoldDB" id="A0A3B1BH27"/>
<evidence type="ECO:0000259" key="8">
    <source>
        <dbReference type="PROSITE" id="PS51007"/>
    </source>
</evidence>
<comment type="subcellular location">
    <subcellularLocation>
        <location evidence="1">Periplasm</location>
    </subcellularLocation>
</comment>
<dbReference type="Pfam" id="PF03150">
    <property type="entry name" value="CCP_MauG"/>
    <property type="match status" value="1"/>
</dbReference>
<dbReference type="GO" id="GO:0046872">
    <property type="term" value="F:metal ion binding"/>
    <property type="evidence" value="ECO:0007669"/>
    <property type="project" value="UniProtKB-KW"/>
</dbReference>
<dbReference type="PANTHER" id="PTHR30600">
    <property type="entry name" value="CYTOCHROME C PEROXIDASE-RELATED"/>
    <property type="match status" value="1"/>
</dbReference>
<dbReference type="GO" id="GO:0009055">
    <property type="term" value="F:electron transfer activity"/>
    <property type="evidence" value="ECO:0007669"/>
    <property type="project" value="InterPro"/>
</dbReference>
<evidence type="ECO:0000256" key="6">
    <source>
        <dbReference type="ARBA" id="ARBA00023002"/>
    </source>
</evidence>
<evidence type="ECO:0000256" key="5">
    <source>
        <dbReference type="ARBA" id="ARBA00022764"/>
    </source>
</evidence>
<reference evidence="9" key="1">
    <citation type="submission" date="2018-06" db="EMBL/GenBank/DDBJ databases">
        <authorList>
            <person name="Zhirakovskaya E."/>
        </authorList>
    </citation>
    <scope>NUCLEOTIDE SEQUENCE</scope>
</reference>
<keyword evidence="3" id="KW-0479">Metal-binding</keyword>
<dbReference type="InterPro" id="IPR009056">
    <property type="entry name" value="Cyt_c-like_dom"/>
</dbReference>
<dbReference type="Gene3D" id="1.10.760.10">
    <property type="entry name" value="Cytochrome c-like domain"/>
    <property type="match status" value="2"/>
</dbReference>
<keyword evidence="6 9" id="KW-0560">Oxidoreductase</keyword>
<keyword evidence="4" id="KW-0732">Signal</keyword>
<keyword evidence="7" id="KW-0408">Iron</keyword>
<dbReference type="PIRSF" id="PIRSF000294">
    <property type="entry name" value="Cytochrome-c_peroxidase"/>
    <property type="match status" value="1"/>
</dbReference>
<proteinExistence type="predicted"/>
<feature type="domain" description="Cytochrome c" evidence="8">
    <location>
        <begin position="49"/>
        <end position="157"/>
    </location>
</feature>
<organism evidence="9">
    <name type="scientific">hydrothermal vent metagenome</name>
    <dbReference type="NCBI Taxonomy" id="652676"/>
    <lineage>
        <taxon>unclassified sequences</taxon>
        <taxon>metagenomes</taxon>
        <taxon>ecological metagenomes</taxon>
    </lineage>
</organism>
<evidence type="ECO:0000313" key="9">
    <source>
        <dbReference type="EMBL" id="VAX17606.1"/>
    </source>
</evidence>
<dbReference type="GO" id="GO:0042597">
    <property type="term" value="C:periplasmic space"/>
    <property type="evidence" value="ECO:0007669"/>
    <property type="project" value="UniProtKB-SubCell"/>
</dbReference>
<evidence type="ECO:0000256" key="3">
    <source>
        <dbReference type="ARBA" id="ARBA00022723"/>
    </source>
</evidence>
<evidence type="ECO:0000256" key="1">
    <source>
        <dbReference type="ARBA" id="ARBA00004418"/>
    </source>
</evidence>
<dbReference type="InterPro" id="IPR004852">
    <property type="entry name" value="Di-haem_cyt_c_peroxidsae"/>
</dbReference>
<feature type="domain" description="Cytochrome c" evidence="8">
    <location>
        <begin position="200"/>
        <end position="348"/>
    </location>
</feature>
<evidence type="ECO:0000256" key="7">
    <source>
        <dbReference type="ARBA" id="ARBA00023004"/>
    </source>
</evidence>
<dbReference type="EC" id="1.11.1.5" evidence="9"/>
<keyword evidence="2" id="KW-0349">Heme</keyword>
<dbReference type="InterPro" id="IPR036909">
    <property type="entry name" value="Cyt_c-like_dom_sf"/>
</dbReference>
<dbReference type="InterPro" id="IPR026259">
    <property type="entry name" value="MauG/Cytc_peroxidase"/>
</dbReference>